<dbReference type="Gene3D" id="3.40.50.970">
    <property type="match status" value="1"/>
</dbReference>
<proteinExistence type="predicted"/>
<dbReference type="InterPro" id="IPR002869">
    <property type="entry name" value="Pyrv_flavodox_OxRed_cen"/>
</dbReference>
<dbReference type="AlphaFoldDB" id="A0A6J6NAG2"/>
<dbReference type="CDD" id="cd07034">
    <property type="entry name" value="TPP_PYR_PFOR_IOR-alpha_like"/>
    <property type="match status" value="1"/>
</dbReference>
<dbReference type="InterPro" id="IPR022367">
    <property type="entry name" value="2-oxoacid/accept_OxRdtase_asu"/>
</dbReference>
<dbReference type="PANTHER" id="PTHR32154:SF20">
    <property type="entry name" value="2-OXOGLUTARATE OXIDOREDUCTASE SUBUNIT KORA"/>
    <property type="match status" value="1"/>
</dbReference>
<gene>
    <name evidence="4" type="ORF">UFOPK2366_00262</name>
</gene>
<dbReference type="InterPro" id="IPR050722">
    <property type="entry name" value="Pyruvate:ferred/Flavod_OxRd"/>
</dbReference>
<dbReference type="PANTHER" id="PTHR32154">
    <property type="entry name" value="PYRUVATE-FLAVODOXIN OXIDOREDUCTASE-RELATED"/>
    <property type="match status" value="1"/>
</dbReference>
<dbReference type="Pfam" id="PF01558">
    <property type="entry name" value="POR"/>
    <property type="match status" value="1"/>
</dbReference>
<dbReference type="GO" id="GO:0006979">
    <property type="term" value="P:response to oxidative stress"/>
    <property type="evidence" value="ECO:0007669"/>
    <property type="project" value="TreeGrafter"/>
</dbReference>
<evidence type="ECO:0000313" key="4">
    <source>
        <dbReference type="EMBL" id="CAB4681805.1"/>
    </source>
</evidence>
<dbReference type="InterPro" id="IPR029061">
    <property type="entry name" value="THDP-binding"/>
</dbReference>
<name>A0A6J6NAG2_9ZZZZ</name>
<dbReference type="FunFam" id="3.40.50.970:FF:000022">
    <property type="entry name" value="2-oxoglutarate ferredoxin oxidoreductase alpha subunit"/>
    <property type="match status" value="1"/>
</dbReference>
<sequence length="625" mass="66755">MTDTAERKSAPETLSRVVVRFAGDSGDGMQLVGDRFTSASAMFGNDLSTFPDYPAEIRAPAGTVNGVSSFQVQISDHDITTPGDAPSVLIAMNPAALKADLGRLEQGGLLIVNRDAFGERDLAKVGYVTNPLDDDSLANYRVVEVPMTSLTVQAATELGVKPRDAERSKNFFALGMISWLFSRPREFTLDWIAARFADELVRASNAAAFNAGYHFGETTELFDHPFQVESAHMPAGEYTNITGNVALAWGLVAAGQLAKLPVFLGSYPITPASDILHELSKAKHFGVRTVQAEDEIAAAGMALGAAFAGHLGVTTTSGPGLALKSETISLGVSLELPMIIVDVQRGGPSTGLPTKTEAADLNIAMFGRHGEAPLPIVAAYSPSHCFHAAIEAARIALKYRTPVILLSDGYIANGSEPWLLPDVDALPDISVPFQTEMNHVDPDGTDEYWAYLRDPETLARPWAIPGTPGLMHRIGGLEKEDGSGDINYTPANHDKMTHLRASKIAGIARDIPSAEVVGDADAAVCILGWGSTWAAIFAAVQRIRSRGEKVAWVHLTNINPLPANLGELLRGFDTVIVPELNLGQLCRIVRSEYLIDARSVSKVQGLPFTSAELEQAVAAAKGVQQ</sequence>
<feature type="domain" description="Pyruvate/ketoisovalerate oxidoreductase catalytic" evidence="2">
    <location>
        <begin position="26"/>
        <end position="213"/>
    </location>
</feature>
<dbReference type="EMBL" id="CAEZXM010000030">
    <property type="protein sequence ID" value="CAB4681805.1"/>
    <property type="molecule type" value="Genomic_DNA"/>
</dbReference>
<protein>
    <submittedName>
        <fullName evidence="4">Unannotated protein</fullName>
    </submittedName>
</protein>
<keyword evidence="1" id="KW-0560">Oxidoreductase</keyword>
<accession>A0A6J6NAG2</accession>
<evidence type="ECO:0000259" key="3">
    <source>
        <dbReference type="Pfam" id="PF01855"/>
    </source>
</evidence>
<dbReference type="InterPro" id="IPR009014">
    <property type="entry name" value="Transketo_C/PFOR_II"/>
</dbReference>
<reference evidence="4" key="1">
    <citation type="submission" date="2020-05" db="EMBL/GenBank/DDBJ databases">
        <authorList>
            <person name="Chiriac C."/>
            <person name="Salcher M."/>
            <person name="Ghai R."/>
            <person name="Kavagutti S V."/>
        </authorList>
    </citation>
    <scope>NUCLEOTIDE SEQUENCE</scope>
</reference>
<dbReference type="SUPFAM" id="SSF52518">
    <property type="entry name" value="Thiamin diphosphate-binding fold (THDP-binding)"/>
    <property type="match status" value="1"/>
</dbReference>
<feature type="domain" description="Pyruvate flavodoxin/ferredoxin oxidoreductase pyrimidine binding" evidence="3">
    <location>
        <begin position="261"/>
        <end position="481"/>
    </location>
</feature>
<dbReference type="NCBIfam" id="TIGR03710">
    <property type="entry name" value="OAFO_sf"/>
    <property type="match status" value="1"/>
</dbReference>
<dbReference type="InterPro" id="IPR002880">
    <property type="entry name" value="Pyrv_Fd/Flavodoxin_OxRdtase_N"/>
</dbReference>
<dbReference type="Gene3D" id="3.40.50.920">
    <property type="match status" value="1"/>
</dbReference>
<dbReference type="GO" id="GO:0016903">
    <property type="term" value="F:oxidoreductase activity, acting on the aldehyde or oxo group of donors"/>
    <property type="evidence" value="ECO:0007669"/>
    <property type="project" value="InterPro"/>
</dbReference>
<dbReference type="Gene3D" id="3.40.920.10">
    <property type="entry name" value="Pyruvate-ferredoxin oxidoreductase, PFOR, domain III"/>
    <property type="match status" value="1"/>
</dbReference>
<evidence type="ECO:0000259" key="2">
    <source>
        <dbReference type="Pfam" id="PF01558"/>
    </source>
</evidence>
<dbReference type="Pfam" id="PF01855">
    <property type="entry name" value="POR_N"/>
    <property type="match status" value="1"/>
</dbReference>
<organism evidence="4">
    <name type="scientific">freshwater metagenome</name>
    <dbReference type="NCBI Taxonomy" id="449393"/>
    <lineage>
        <taxon>unclassified sequences</taxon>
        <taxon>metagenomes</taxon>
        <taxon>ecological metagenomes</taxon>
    </lineage>
</organism>
<evidence type="ECO:0000256" key="1">
    <source>
        <dbReference type="ARBA" id="ARBA00023002"/>
    </source>
</evidence>
<dbReference type="SUPFAM" id="SSF52922">
    <property type="entry name" value="TK C-terminal domain-like"/>
    <property type="match status" value="1"/>
</dbReference>
<dbReference type="SUPFAM" id="SSF53323">
    <property type="entry name" value="Pyruvate-ferredoxin oxidoreductase, PFOR, domain III"/>
    <property type="match status" value="1"/>
</dbReference>
<dbReference type="InterPro" id="IPR019752">
    <property type="entry name" value="Pyrv/ketoisovalerate_OxRed_cat"/>
</dbReference>